<evidence type="ECO:0000256" key="3">
    <source>
        <dbReference type="ARBA" id="ARBA00004986"/>
    </source>
</evidence>
<dbReference type="PROSITE" id="PS00324">
    <property type="entry name" value="ASPARTOKINASE"/>
    <property type="match status" value="1"/>
</dbReference>
<protein>
    <recommendedName>
        <fullName evidence="15">Aspartokinase</fullName>
        <ecNumber evidence="15">2.7.2.4</ecNumber>
    </recommendedName>
</protein>
<dbReference type="PROSITE" id="PS51671">
    <property type="entry name" value="ACT"/>
    <property type="match status" value="1"/>
</dbReference>
<feature type="binding site" evidence="14">
    <location>
        <position position="49"/>
    </location>
    <ligand>
        <name>substrate</name>
    </ligand>
</feature>
<dbReference type="EC" id="2.7.2.4" evidence="15"/>
<evidence type="ECO:0000313" key="19">
    <source>
        <dbReference type="Proteomes" id="UP000220922"/>
    </source>
</evidence>
<evidence type="ECO:0000256" key="5">
    <source>
        <dbReference type="ARBA" id="ARBA00010122"/>
    </source>
</evidence>
<dbReference type="RefSeq" id="WP_097650976.1">
    <property type="nucleotide sequence ID" value="NZ_LYXE01000041.1"/>
</dbReference>
<evidence type="ECO:0000256" key="11">
    <source>
        <dbReference type="ARBA" id="ARBA00022915"/>
    </source>
</evidence>
<dbReference type="GO" id="GO:0009089">
    <property type="term" value="P:lysine biosynthetic process via diaminopimelate"/>
    <property type="evidence" value="ECO:0007669"/>
    <property type="project" value="UniProtKB-UniPathway"/>
</dbReference>
<keyword evidence="19" id="KW-1185">Reference proteome</keyword>
<evidence type="ECO:0000256" key="6">
    <source>
        <dbReference type="ARBA" id="ARBA00022605"/>
    </source>
</evidence>
<dbReference type="AlphaFoldDB" id="A0A2H3KY15"/>
<dbReference type="GO" id="GO:0019877">
    <property type="term" value="P:diaminopimelate biosynthetic process"/>
    <property type="evidence" value="ECO:0007669"/>
    <property type="project" value="UniProtKB-KW"/>
</dbReference>
<dbReference type="GO" id="GO:0004072">
    <property type="term" value="F:aspartate kinase activity"/>
    <property type="evidence" value="ECO:0007669"/>
    <property type="project" value="UniProtKB-EC"/>
</dbReference>
<evidence type="ECO:0000313" key="18">
    <source>
        <dbReference type="EMBL" id="PDW00433.1"/>
    </source>
</evidence>
<keyword evidence="12" id="KW-0457">Lysine biosynthesis</keyword>
<dbReference type="InterPro" id="IPR001341">
    <property type="entry name" value="Asp_kinase"/>
</dbReference>
<name>A0A2H3KY15_9CHLR</name>
<dbReference type="SUPFAM" id="SSF55021">
    <property type="entry name" value="ACT-like"/>
    <property type="match status" value="2"/>
</dbReference>
<dbReference type="NCBIfam" id="TIGR00657">
    <property type="entry name" value="asp_kinases"/>
    <property type="match status" value="1"/>
</dbReference>
<organism evidence="18 19">
    <name type="scientific">Candidatus Chloroploca asiatica</name>
    <dbReference type="NCBI Taxonomy" id="1506545"/>
    <lineage>
        <taxon>Bacteria</taxon>
        <taxon>Bacillati</taxon>
        <taxon>Chloroflexota</taxon>
        <taxon>Chloroflexia</taxon>
        <taxon>Chloroflexales</taxon>
        <taxon>Chloroflexineae</taxon>
        <taxon>Oscillochloridaceae</taxon>
        <taxon>Candidatus Chloroploca</taxon>
    </lineage>
</organism>
<dbReference type="Pfam" id="PF22468">
    <property type="entry name" value="ACT_9"/>
    <property type="match status" value="2"/>
</dbReference>
<evidence type="ECO:0000256" key="9">
    <source>
        <dbReference type="ARBA" id="ARBA00022777"/>
    </source>
</evidence>
<dbReference type="UniPathway" id="UPA00034">
    <property type="reaction ID" value="UER00015"/>
</dbReference>
<accession>A0A2H3KY15</accession>
<sequence length="466" mass="48146">MRVVMKFGGTSVGSADAIRHVARIVADSHREHEVVVVVSAMNAPDLRTTDTLIAAAKAAAAGNGEATGEVAPRLLDLHLRAAAELASPEECAALEPELRAMLAYLSNLSHSIAVLGELTPRALDLFSGLGERLNARLIAAALRSAGLAAEAVDATRLIVTDEHYGSASPLMDETRATSRAVLEPMLAQKIVPVVTGFIGATKAGVPTTLGRGGSDYTCGILGAVLEAKEVWFWKEVDGVLTANPKVVPEARTLPRLSYNEMGEMAYYGANVLHPKTVRPLVQAKIPIRIRNTFNPAHPGTIINGADMPGTARAVTAINDASLITVGGPGMLGLTGVAARIFGAVARVGANTLLITQASSEQSVCLAVPRAEAAAAVTALRAELAGDLSSHNVEHVEVLDQVVIIAVVGSGMRGTPGIAGRVFGALGNVGINIIAIAQGSTENNISLVVAASDGDAAVRAIHHSFDL</sequence>
<dbReference type="SUPFAM" id="SSF53633">
    <property type="entry name" value="Carbamate kinase-like"/>
    <property type="match status" value="1"/>
</dbReference>
<keyword evidence="7 15" id="KW-0808">Transferase</keyword>
<dbReference type="GO" id="GO:0005524">
    <property type="term" value="F:ATP binding"/>
    <property type="evidence" value="ECO:0007669"/>
    <property type="project" value="UniProtKB-KW"/>
</dbReference>
<comment type="catalytic activity">
    <reaction evidence="13 15">
        <text>L-aspartate + ATP = 4-phospho-L-aspartate + ADP</text>
        <dbReference type="Rhea" id="RHEA:23776"/>
        <dbReference type="ChEBI" id="CHEBI:29991"/>
        <dbReference type="ChEBI" id="CHEBI:30616"/>
        <dbReference type="ChEBI" id="CHEBI:57535"/>
        <dbReference type="ChEBI" id="CHEBI:456216"/>
        <dbReference type="EC" id="2.7.2.4"/>
    </reaction>
</comment>
<dbReference type="GO" id="GO:0009088">
    <property type="term" value="P:threonine biosynthetic process"/>
    <property type="evidence" value="ECO:0007669"/>
    <property type="project" value="UniProtKB-UniPathway"/>
</dbReference>
<dbReference type="InterPro" id="IPR045865">
    <property type="entry name" value="ACT-like_dom_sf"/>
</dbReference>
<dbReference type="GO" id="GO:0005829">
    <property type="term" value="C:cytosol"/>
    <property type="evidence" value="ECO:0007669"/>
    <property type="project" value="TreeGrafter"/>
</dbReference>
<feature type="binding site" evidence="14">
    <location>
        <begin position="6"/>
        <end position="9"/>
    </location>
    <ligand>
        <name>ATP</name>
        <dbReference type="ChEBI" id="CHEBI:30616"/>
    </ligand>
</feature>
<dbReference type="InterPro" id="IPR036393">
    <property type="entry name" value="AceGlu_kinase-like_sf"/>
</dbReference>
<evidence type="ECO:0000256" key="15">
    <source>
        <dbReference type="RuleBase" id="RU003448"/>
    </source>
</evidence>
<dbReference type="EMBL" id="LYXE01000041">
    <property type="protein sequence ID" value="PDW00433.1"/>
    <property type="molecule type" value="Genomic_DNA"/>
</dbReference>
<evidence type="ECO:0000256" key="7">
    <source>
        <dbReference type="ARBA" id="ARBA00022679"/>
    </source>
</evidence>
<evidence type="ECO:0000256" key="16">
    <source>
        <dbReference type="RuleBase" id="RU004249"/>
    </source>
</evidence>
<evidence type="ECO:0000256" key="8">
    <source>
        <dbReference type="ARBA" id="ARBA00022741"/>
    </source>
</evidence>
<dbReference type="InterPro" id="IPR018042">
    <property type="entry name" value="Aspartate_kinase_CS"/>
</dbReference>
<dbReference type="FunFam" id="3.30.2130.10:FF:000001">
    <property type="entry name" value="Bifunctional aspartokinase/homoserine dehydrogenase"/>
    <property type="match status" value="1"/>
</dbReference>
<evidence type="ECO:0000256" key="10">
    <source>
        <dbReference type="ARBA" id="ARBA00022840"/>
    </source>
</evidence>
<reference evidence="18 19" key="1">
    <citation type="submission" date="2016-05" db="EMBL/GenBank/DDBJ databases">
        <authorList>
            <person name="Lavstsen T."/>
            <person name="Jespersen J.S."/>
        </authorList>
    </citation>
    <scope>NUCLEOTIDE SEQUENCE [LARGE SCALE GENOMIC DNA]</scope>
    <source>
        <strain evidence="18 19">B7-9</strain>
    </source>
</reference>
<proteinExistence type="inferred from homology"/>
<evidence type="ECO:0000256" key="14">
    <source>
        <dbReference type="PIRSR" id="PIRSR000726-1"/>
    </source>
</evidence>
<dbReference type="PANTHER" id="PTHR21499">
    <property type="entry name" value="ASPARTATE KINASE"/>
    <property type="match status" value="1"/>
</dbReference>
<dbReference type="UniPathway" id="UPA00050">
    <property type="reaction ID" value="UER00461"/>
</dbReference>
<comment type="pathway">
    <text evidence="3 16">Amino-acid biosynthesis; L-methionine biosynthesis via de novo pathway; L-homoserine from L-aspartate: step 1/3.</text>
</comment>
<feature type="domain" description="ACT" evidence="17">
    <location>
        <begin position="406"/>
        <end position="466"/>
    </location>
</feature>
<gene>
    <name evidence="18" type="ORF">A9Q02_09570</name>
</gene>
<dbReference type="InterPro" id="IPR054352">
    <property type="entry name" value="ACT_Aspartokinase"/>
</dbReference>
<keyword evidence="10 14" id="KW-0067">ATP-binding</keyword>
<dbReference type="InterPro" id="IPR001048">
    <property type="entry name" value="Asp/Glu/Uridylate_kinase"/>
</dbReference>
<evidence type="ECO:0000256" key="1">
    <source>
        <dbReference type="ARBA" id="ARBA00003121"/>
    </source>
</evidence>
<evidence type="ECO:0000256" key="2">
    <source>
        <dbReference type="ARBA" id="ARBA00004766"/>
    </source>
</evidence>
<dbReference type="Gene3D" id="3.40.1160.10">
    <property type="entry name" value="Acetylglutamate kinase-like"/>
    <property type="match status" value="1"/>
</dbReference>
<dbReference type="Gene3D" id="3.30.2130.10">
    <property type="entry name" value="VC0802-like"/>
    <property type="match status" value="1"/>
</dbReference>
<keyword evidence="9 15" id="KW-0418">Kinase</keyword>
<keyword evidence="8 14" id="KW-0547">Nucleotide-binding</keyword>
<comment type="similarity">
    <text evidence="5 15">Belongs to the aspartokinase family.</text>
</comment>
<dbReference type="InterPro" id="IPR005260">
    <property type="entry name" value="Asp_kin_monofn"/>
</dbReference>
<dbReference type="CDD" id="cd04921">
    <property type="entry name" value="ACT_AKi-HSDH-ThrA-like_1"/>
    <property type="match status" value="1"/>
</dbReference>
<evidence type="ECO:0000259" key="17">
    <source>
        <dbReference type="PROSITE" id="PS51671"/>
    </source>
</evidence>
<comment type="caution">
    <text evidence="18">The sequence shown here is derived from an EMBL/GenBank/DDBJ whole genome shotgun (WGS) entry which is preliminary data.</text>
</comment>
<feature type="binding site" evidence="14">
    <location>
        <position position="131"/>
    </location>
    <ligand>
        <name>substrate</name>
    </ligand>
</feature>
<dbReference type="GO" id="GO:0009090">
    <property type="term" value="P:homoserine biosynthetic process"/>
    <property type="evidence" value="ECO:0007669"/>
    <property type="project" value="TreeGrafter"/>
</dbReference>
<dbReference type="Proteomes" id="UP000220922">
    <property type="component" value="Unassembled WGS sequence"/>
</dbReference>
<dbReference type="UniPathway" id="UPA00051">
    <property type="reaction ID" value="UER00462"/>
</dbReference>
<dbReference type="OrthoDB" id="9799110at2"/>
<dbReference type="Pfam" id="PF00696">
    <property type="entry name" value="AA_kinase"/>
    <property type="match status" value="1"/>
</dbReference>
<evidence type="ECO:0000256" key="13">
    <source>
        <dbReference type="ARBA" id="ARBA00047872"/>
    </source>
</evidence>
<dbReference type="InterPro" id="IPR002912">
    <property type="entry name" value="ACT_dom"/>
</dbReference>
<keyword evidence="6 16" id="KW-0028">Amino-acid biosynthesis</keyword>
<dbReference type="PIRSF" id="PIRSF000726">
    <property type="entry name" value="Asp_kin"/>
    <property type="match status" value="1"/>
</dbReference>
<comment type="pathway">
    <text evidence="4 16">Amino-acid biosynthesis; L-threonine biosynthesis; L-threonine from L-aspartate: step 1/5.</text>
</comment>
<evidence type="ECO:0000256" key="12">
    <source>
        <dbReference type="ARBA" id="ARBA00023154"/>
    </source>
</evidence>
<comment type="function">
    <text evidence="1">Catalyzes the phosphorylation of the beta-carboxyl group of aspartic acid with ATP to yield 4-phospho-L-aspartate, which is involved in the branched biosynthetic pathway leading to the biosynthesis of amino acids threonine, isoleucine and methionine.</text>
</comment>
<comment type="pathway">
    <text evidence="2 16">Amino-acid biosynthesis; L-lysine biosynthesis via DAP pathway; (S)-tetrahydrodipicolinate from L-aspartate: step 1/4.</text>
</comment>
<dbReference type="PANTHER" id="PTHR21499:SF3">
    <property type="entry name" value="ASPARTOKINASE"/>
    <property type="match status" value="1"/>
</dbReference>
<dbReference type="CDD" id="cd04924">
    <property type="entry name" value="ACT_AK-Arch_2"/>
    <property type="match status" value="1"/>
</dbReference>
<evidence type="ECO:0000256" key="4">
    <source>
        <dbReference type="ARBA" id="ARBA00005139"/>
    </source>
</evidence>
<keyword evidence="11" id="KW-0220">Diaminopimelate biosynthesis</keyword>